<dbReference type="GO" id="GO:0004175">
    <property type="term" value="F:endopeptidase activity"/>
    <property type="evidence" value="ECO:0007669"/>
    <property type="project" value="UniProtKB-ARBA"/>
</dbReference>
<dbReference type="OrthoDB" id="563992at2759"/>
<feature type="transmembrane region" description="Helical" evidence="1">
    <location>
        <begin position="100"/>
        <end position="120"/>
    </location>
</feature>
<organism evidence="3 4">
    <name type="scientific">Ostreobium quekettii</name>
    <dbReference type="NCBI Taxonomy" id="121088"/>
    <lineage>
        <taxon>Eukaryota</taxon>
        <taxon>Viridiplantae</taxon>
        <taxon>Chlorophyta</taxon>
        <taxon>core chlorophytes</taxon>
        <taxon>Ulvophyceae</taxon>
        <taxon>TCBD clade</taxon>
        <taxon>Bryopsidales</taxon>
        <taxon>Ostreobineae</taxon>
        <taxon>Ostreobiaceae</taxon>
        <taxon>Ostreobium</taxon>
    </lineage>
</organism>
<keyword evidence="1" id="KW-0472">Membrane</keyword>
<protein>
    <recommendedName>
        <fullName evidence="2">CAAX prenyl protease 2/Lysostaphin resistance protein A-like domain-containing protein</fullName>
    </recommendedName>
</protein>
<reference evidence="3" key="1">
    <citation type="submission" date="2020-12" db="EMBL/GenBank/DDBJ databases">
        <authorList>
            <person name="Iha C."/>
        </authorList>
    </citation>
    <scope>NUCLEOTIDE SEQUENCE</scope>
</reference>
<proteinExistence type="predicted"/>
<sequence length="182" mass="19010">MAGFLPTTLLTVLGDRAAAAVLAPPTGRDMLTVGLGLTSVAAVALPLGLSSGFLRPRLVRSPLRWLLGAALNFMAPGAVEEAIFRVLLIPHPVAEADAGVGTVAAWVAASTCLFLAYHLSPMHRPQRVFRDGRFLALAGALGLACAFVYRETGSLWCAAATHGLPVTVWLYALGGLEILRGP</sequence>
<feature type="transmembrane region" description="Helical" evidence="1">
    <location>
        <begin position="66"/>
        <end position="88"/>
    </location>
</feature>
<dbReference type="Pfam" id="PF02517">
    <property type="entry name" value="Rce1-like"/>
    <property type="match status" value="1"/>
</dbReference>
<feature type="transmembrane region" description="Helical" evidence="1">
    <location>
        <begin position="132"/>
        <end position="149"/>
    </location>
</feature>
<dbReference type="AlphaFoldDB" id="A0A8S1J498"/>
<dbReference type="EMBL" id="CAJHUC010001862">
    <property type="protein sequence ID" value="CAD7702535.1"/>
    <property type="molecule type" value="Genomic_DNA"/>
</dbReference>
<feature type="transmembrane region" description="Helical" evidence="1">
    <location>
        <begin position="35"/>
        <end position="54"/>
    </location>
</feature>
<feature type="transmembrane region" description="Helical" evidence="1">
    <location>
        <begin position="155"/>
        <end position="179"/>
    </location>
</feature>
<evidence type="ECO:0000313" key="3">
    <source>
        <dbReference type="EMBL" id="CAD7702535.1"/>
    </source>
</evidence>
<dbReference type="Proteomes" id="UP000708148">
    <property type="component" value="Unassembled WGS sequence"/>
</dbReference>
<comment type="caution">
    <text evidence="3">The sequence shown here is derived from an EMBL/GenBank/DDBJ whole genome shotgun (WGS) entry which is preliminary data.</text>
</comment>
<keyword evidence="1" id="KW-1133">Transmembrane helix</keyword>
<evidence type="ECO:0000256" key="1">
    <source>
        <dbReference type="SAM" id="Phobius"/>
    </source>
</evidence>
<dbReference type="InterPro" id="IPR003675">
    <property type="entry name" value="Rce1/LyrA-like_dom"/>
</dbReference>
<evidence type="ECO:0000259" key="2">
    <source>
        <dbReference type="Pfam" id="PF02517"/>
    </source>
</evidence>
<feature type="domain" description="CAAX prenyl protease 2/Lysostaphin resistance protein A-like" evidence="2">
    <location>
        <begin position="65"/>
        <end position="164"/>
    </location>
</feature>
<name>A0A8S1J498_9CHLO</name>
<keyword evidence="1" id="KW-0812">Transmembrane</keyword>
<evidence type="ECO:0000313" key="4">
    <source>
        <dbReference type="Proteomes" id="UP000708148"/>
    </source>
</evidence>
<dbReference type="GO" id="GO:0080120">
    <property type="term" value="P:CAAX-box protein maturation"/>
    <property type="evidence" value="ECO:0007669"/>
    <property type="project" value="UniProtKB-ARBA"/>
</dbReference>
<accession>A0A8S1J498</accession>
<keyword evidence="4" id="KW-1185">Reference proteome</keyword>
<gene>
    <name evidence="3" type="ORF">OSTQU699_LOCUS7892</name>
</gene>